<dbReference type="GO" id="GO:0006508">
    <property type="term" value="P:proteolysis"/>
    <property type="evidence" value="ECO:0007669"/>
    <property type="project" value="UniProtKB-KW"/>
</dbReference>
<dbReference type="Proteomes" id="UP000178106">
    <property type="component" value="Unassembled WGS sequence"/>
</dbReference>
<dbReference type="GO" id="GO:0030288">
    <property type="term" value="C:outer membrane-bounded periplasmic space"/>
    <property type="evidence" value="ECO:0007669"/>
    <property type="project" value="TreeGrafter"/>
</dbReference>
<dbReference type="SUPFAM" id="SSF50156">
    <property type="entry name" value="PDZ domain-like"/>
    <property type="match status" value="1"/>
</dbReference>
<evidence type="ECO:0000256" key="2">
    <source>
        <dbReference type="ARBA" id="ARBA00022670"/>
    </source>
</evidence>
<evidence type="ECO:0000256" key="3">
    <source>
        <dbReference type="ARBA" id="ARBA00022801"/>
    </source>
</evidence>
<comment type="similarity">
    <text evidence="1">Belongs to the peptidase S41A family.</text>
</comment>
<dbReference type="Gene3D" id="2.30.42.10">
    <property type="match status" value="1"/>
</dbReference>
<accession>A0A1G2DZD2</accession>
<evidence type="ECO:0000259" key="5">
    <source>
        <dbReference type="PROSITE" id="PS50106"/>
    </source>
</evidence>
<dbReference type="AlphaFoldDB" id="A0A1G2DZD2"/>
<feature type="domain" description="PDZ" evidence="5">
    <location>
        <begin position="103"/>
        <end position="163"/>
    </location>
</feature>
<name>A0A1G2DZD2_9BACT</name>
<gene>
    <name evidence="6" type="ORF">A2494_03570</name>
</gene>
<dbReference type="GO" id="GO:0004175">
    <property type="term" value="F:endopeptidase activity"/>
    <property type="evidence" value="ECO:0007669"/>
    <property type="project" value="TreeGrafter"/>
</dbReference>
<dbReference type="SMART" id="SM00228">
    <property type="entry name" value="PDZ"/>
    <property type="match status" value="1"/>
</dbReference>
<keyword evidence="2" id="KW-0645">Protease</keyword>
<dbReference type="InterPro" id="IPR004447">
    <property type="entry name" value="Peptidase_S41A"/>
</dbReference>
<dbReference type="InterPro" id="IPR005151">
    <property type="entry name" value="Tail-specific_protease"/>
</dbReference>
<dbReference type="GO" id="GO:0008236">
    <property type="term" value="F:serine-type peptidase activity"/>
    <property type="evidence" value="ECO:0007669"/>
    <property type="project" value="UniProtKB-KW"/>
</dbReference>
<dbReference type="Pfam" id="PF03572">
    <property type="entry name" value="Peptidase_S41"/>
    <property type="match status" value="1"/>
</dbReference>
<dbReference type="InterPro" id="IPR029045">
    <property type="entry name" value="ClpP/crotonase-like_dom_sf"/>
</dbReference>
<evidence type="ECO:0000256" key="4">
    <source>
        <dbReference type="ARBA" id="ARBA00022825"/>
    </source>
</evidence>
<keyword evidence="4" id="KW-0720">Serine protease</keyword>
<dbReference type="Gene3D" id="3.30.750.44">
    <property type="match status" value="1"/>
</dbReference>
<dbReference type="PANTHER" id="PTHR32060">
    <property type="entry name" value="TAIL-SPECIFIC PROTEASE"/>
    <property type="match status" value="1"/>
</dbReference>
<sequence length="459" mass="51527">MYRKVLLLTLLAVIFFTLGLSAPIIMRFPHGESLLHRAGIVHLHELSKYDHEPPGGSFEKMKLVSEEICAHIYPEPTDMSECFDRLSHGIAGSFDPHTSYRNLLETQERREREKNTLEGIGVTIAKAQRRFGFMILDLVPGGVAEEHGIKPGDEILAVDDTPIDRFRDVYAVARAIRGVPGTRVTLKMKREDSAQTFTASVTRKIIPRPQIEGEILSFQGRHYGLVRTRRFNEDFSQELGRTVSKLLNSRKKPSGLIISLEGNPGGSLYEVNNALDLFMDSQSFVLKRDRSGIHNTGYGALPHIFGDITNGLPILVVVNARSASASEIFAGAMQHFGRALIYGTKTFGKGTIQQVILLPQGEELSVTIAEYLIGTTEDWVPVQCVGITPDIFRTQESSKEEEYFECMDDRSLTPSSSMPDTKKRTLFREAHPKQYVIGLEMIDAYESYRMNEEKKRSSQ</sequence>
<evidence type="ECO:0000256" key="1">
    <source>
        <dbReference type="ARBA" id="ARBA00009179"/>
    </source>
</evidence>
<proteinExistence type="inferred from homology"/>
<dbReference type="SUPFAM" id="SSF52096">
    <property type="entry name" value="ClpP/crotonase"/>
    <property type="match status" value="1"/>
</dbReference>
<dbReference type="PANTHER" id="PTHR32060:SF22">
    <property type="entry name" value="CARBOXYL-TERMINAL-PROCESSING PEPTIDASE 3, CHLOROPLASTIC"/>
    <property type="match status" value="1"/>
</dbReference>
<dbReference type="InterPro" id="IPR036034">
    <property type="entry name" value="PDZ_sf"/>
</dbReference>
<protein>
    <recommendedName>
        <fullName evidence="5">PDZ domain-containing protein</fullName>
    </recommendedName>
</protein>
<dbReference type="PROSITE" id="PS50106">
    <property type="entry name" value="PDZ"/>
    <property type="match status" value="1"/>
</dbReference>
<dbReference type="SMART" id="SM00245">
    <property type="entry name" value="TSPc"/>
    <property type="match status" value="1"/>
</dbReference>
<evidence type="ECO:0000313" key="6">
    <source>
        <dbReference type="EMBL" id="OGZ18288.1"/>
    </source>
</evidence>
<keyword evidence="3" id="KW-0378">Hydrolase</keyword>
<dbReference type="GO" id="GO:0007165">
    <property type="term" value="P:signal transduction"/>
    <property type="evidence" value="ECO:0007669"/>
    <property type="project" value="TreeGrafter"/>
</dbReference>
<organism evidence="6 7">
    <name type="scientific">Candidatus Lloydbacteria bacterium RIFOXYC12_FULL_46_25</name>
    <dbReference type="NCBI Taxonomy" id="1798670"/>
    <lineage>
        <taxon>Bacteria</taxon>
        <taxon>Candidatus Lloydiibacteriota</taxon>
    </lineage>
</organism>
<dbReference type="Pfam" id="PF17820">
    <property type="entry name" value="PDZ_6"/>
    <property type="match status" value="1"/>
</dbReference>
<dbReference type="InterPro" id="IPR001478">
    <property type="entry name" value="PDZ"/>
</dbReference>
<dbReference type="CDD" id="cd06782">
    <property type="entry name" value="cpPDZ_CPP-like"/>
    <property type="match status" value="1"/>
</dbReference>
<dbReference type="Gene3D" id="3.90.226.10">
    <property type="entry name" value="2-enoyl-CoA Hydratase, Chain A, domain 1"/>
    <property type="match status" value="1"/>
</dbReference>
<reference evidence="6 7" key="1">
    <citation type="journal article" date="2016" name="Nat. Commun.">
        <title>Thousands of microbial genomes shed light on interconnected biogeochemical processes in an aquifer system.</title>
        <authorList>
            <person name="Anantharaman K."/>
            <person name="Brown C.T."/>
            <person name="Hug L.A."/>
            <person name="Sharon I."/>
            <person name="Castelle C.J."/>
            <person name="Probst A.J."/>
            <person name="Thomas B.C."/>
            <person name="Singh A."/>
            <person name="Wilkins M.J."/>
            <person name="Karaoz U."/>
            <person name="Brodie E.L."/>
            <person name="Williams K.H."/>
            <person name="Hubbard S.S."/>
            <person name="Banfield J.F."/>
        </authorList>
    </citation>
    <scope>NUCLEOTIDE SEQUENCE [LARGE SCALE GENOMIC DNA]</scope>
</reference>
<dbReference type="CDD" id="cd07560">
    <property type="entry name" value="Peptidase_S41_CPP"/>
    <property type="match status" value="1"/>
</dbReference>
<dbReference type="EMBL" id="MHLU01000099">
    <property type="protein sequence ID" value="OGZ18288.1"/>
    <property type="molecule type" value="Genomic_DNA"/>
</dbReference>
<dbReference type="InterPro" id="IPR041489">
    <property type="entry name" value="PDZ_6"/>
</dbReference>
<evidence type="ECO:0000313" key="7">
    <source>
        <dbReference type="Proteomes" id="UP000178106"/>
    </source>
</evidence>
<comment type="caution">
    <text evidence="6">The sequence shown here is derived from an EMBL/GenBank/DDBJ whole genome shotgun (WGS) entry which is preliminary data.</text>
</comment>